<evidence type="ECO:0000313" key="2">
    <source>
        <dbReference type="Proteomes" id="UP000054495"/>
    </source>
</evidence>
<reference evidence="1 2" key="1">
    <citation type="submission" date="2013-05" db="EMBL/GenBank/DDBJ databases">
        <title>Draft genome of the parasitic nematode Anyclostoma ceylanicum.</title>
        <authorList>
            <person name="Mitreva M."/>
        </authorList>
    </citation>
    <scope>NUCLEOTIDE SEQUENCE [LARGE SCALE GENOMIC DNA]</scope>
</reference>
<organism evidence="1 2">
    <name type="scientific">Ancylostoma ceylanicum</name>
    <dbReference type="NCBI Taxonomy" id="53326"/>
    <lineage>
        <taxon>Eukaryota</taxon>
        <taxon>Metazoa</taxon>
        <taxon>Ecdysozoa</taxon>
        <taxon>Nematoda</taxon>
        <taxon>Chromadorea</taxon>
        <taxon>Rhabditida</taxon>
        <taxon>Rhabditina</taxon>
        <taxon>Rhabditomorpha</taxon>
        <taxon>Strongyloidea</taxon>
        <taxon>Ancylostomatidae</taxon>
        <taxon>Ancylostomatinae</taxon>
        <taxon>Ancylostoma</taxon>
    </lineage>
</organism>
<name>A0A0D6LDN4_9BILA</name>
<dbReference type="EMBL" id="KE125229">
    <property type="protein sequence ID" value="EPB70049.1"/>
    <property type="molecule type" value="Genomic_DNA"/>
</dbReference>
<keyword evidence="2" id="KW-1185">Reference proteome</keyword>
<accession>A0A0D6LDN4</accession>
<gene>
    <name evidence="1" type="ORF">ANCCEY_10860</name>
</gene>
<sequence length="92" mass="10523">MPCSLFVPTVRGSRQCAICQCSLEAHNPEAIYVEPSRIFTAPNTPRTERKQPRKRKYSHAEPPVWAGEGFGVVLWKFLGKQRSYYIMLPVTL</sequence>
<protein>
    <submittedName>
        <fullName evidence="1">Uncharacterized protein</fullName>
    </submittedName>
</protein>
<dbReference type="Proteomes" id="UP000054495">
    <property type="component" value="Unassembled WGS sequence"/>
</dbReference>
<dbReference type="AlphaFoldDB" id="A0A0D6LDN4"/>
<evidence type="ECO:0000313" key="1">
    <source>
        <dbReference type="EMBL" id="EPB70049.1"/>
    </source>
</evidence>
<proteinExistence type="predicted"/>